<protein>
    <submittedName>
        <fullName evidence="1">Uncharacterized protein</fullName>
    </submittedName>
</protein>
<dbReference type="KEGG" id="blac:94345953"/>
<organism evidence="1 2">
    <name type="scientific">Bremia lactucae</name>
    <name type="common">Lettuce downy mildew</name>
    <dbReference type="NCBI Taxonomy" id="4779"/>
    <lineage>
        <taxon>Eukaryota</taxon>
        <taxon>Sar</taxon>
        <taxon>Stramenopiles</taxon>
        <taxon>Oomycota</taxon>
        <taxon>Peronosporomycetes</taxon>
        <taxon>Peronosporales</taxon>
        <taxon>Peronosporaceae</taxon>
        <taxon>Bremia</taxon>
    </lineage>
</organism>
<dbReference type="AlphaFoldDB" id="A0A976FSN6"/>
<evidence type="ECO:0000313" key="1">
    <source>
        <dbReference type="EMBL" id="TDH71741.1"/>
    </source>
</evidence>
<dbReference type="RefSeq" id="XP_067821240.1">
    <property type="nucleotide sequence ID" value="XM_067960282.1"/>
</dbReference>
<gene>
    <name evidence="1" type="ORF">CCR75_002183</name>
</gene>
<sequence length="77" mass="8925">MAPFWIKLIELFQSVDLSHFNSCVQILITFQRIVELLGRPLRLSPIMLLILFQSLHIALPPNLRRILLIDLCTAPIF</sequence>
<accession>A0A976FSN6</accession>
<name>A0A976FSN6_BRELC</name>
<keyword evidence="2" id="KW-1185">Reference proteome</keyword>
<dbReference type="GeneID" id="94345953"/>
<evidence type="ECO:0000313" key="2">
    <source>
        <dbReference type="Proteomes" id="UP000294530"/>
    </source>
</evidence>
<comment type="caution">
    <text evidence="1">The sequence shown here is derived from an EMBL/GenBank/DDBJ whole genome shotgun (WGS) entry which is preliminary data.</text>
</comment>
<dbReference type="EMBL" id="SHOA02000015">
    <property type="protein sequence ID" value="TDH71741.1"/>
    <property type="molecule type" value="Genomic_DNA"/>
</dbReference>
<proteinExistence type="predicted"/>
<reference evidence="1 2" key="1">
    <citation type="journal article" date="2021" name="Genome Biol.">
        <title>AFLAP: assembly-free linkage analysis pipeline using k-mers from genome sequencing data.</title>
        <authorList>
            <person name="Fletcher K."/>
            <person name="Zhang L."/>
            <person name="Gil J."/>
            <person name="Han R."/>
            <person name="Cavanaugh K."/>
            <person name="Michelmore R."/>
        </authorList>
    </citation>
    <scope>NUCLEOTIDE SEQUENCE [LARGE SCALE GENOMIC DNA]</scope>
    <source>
        <strain evidence="1 2">SF5</strain>
    </source>
</reference>
<dbReference type="Proteomes" id="UP000294530">
    <property type="component" value="Unassembled WGS sequence"/>
</dbReference>